<feature type="domain" description="Mannose-6-phosphate isomerase type II C-terminal" evidence="2">
    <location>
        <begin position="13"/>
        <end position="107"/>
    </location>
</feature>
<gene>
    <name evidence="3" type="ORF">A3D07_04345</name>
</gene>
<comment type="caution">
    <text evidence="3">The sequence shown here is derived from an EMBL/GenBank/DDBJ whole genome shotgun (WGS) entry which is preliminary data.</text>
</comment>
<reference evidence="3 4" key="1">
    <citation type="journal article" date="2016" name="Nat. Commun.">
        <title>Thousands of microbial genomes shed light on interconnected biogeochemical processes in an aquifer system.</title>
        <authorList>
            <person name="Anantharaman K."/>
            <person name="Brown C.T."/>
            <person name="Hug L.A."/>
            <person name="Sharon I."/>
            <person name="Castelle C.J."/>
            <person name="Probst A.J."/>
            <person name="Thomas B.C."/>
            <person name="Singh A."/>
            <person name="Wilkins M.J."/>
            <person name="Karaoz U."/>
            <person name="Brodie E.L."/>
            <person name="Williams K.H."/>
            <person name="Hubbard S.S."/>
            <person name="Banfield J.F."/>
        </authorList>
    </citation>
    <scope>NUCLEOTIDE SEQUENCE [LARGE SCALE GENOMIC DNA]</scope>
</reference>
<evidence type="ECO:0000313" key="3">
    <source>
        <dbReference type="EMBL" id="OGD91906.1"/>
    </source>
</evidence>
<accession>A0A1F5GJ50</accession>
<dbReference type="AlphaFoldDB" id="A0A1F5GJ50"/>
<dbReference type="InterPro" id="IPR014710">
    <property type="entry name" value="RmlC-like_jellyroll"/>
</dbReference>
<dbReference type="Pfam" id="PF01050">
    <property type="entry name" value="MannoseP_isomer"/>
    <property type="match status" value="1"/>
</dbReference>
<proteinExistence type="predicted"/>
<evidence type="ECO:0000313" key="4">
    <source>
        <dbReference type="Proteomes" id="UP000177124"/>
    </source>
</evidence>
<sequence>MSGFDTTPFTPLEVRKPWGKEIHLTPQGLPYMFKILYIDASKRISLQYHDQKKESWLLKSGRAKLIWQKEKGGKLVETVLEEGKVYTCEVGQQHRLQGITDCEIWEVSTPEIGTTIRVQDDWERKDETPDQRKLRDQGKLTFDN</sequence>
<organism evidence="3 4">
    <name type="scientific">Candidatus Curtissbacteria bacterium RIFCSPHIGHO2_02_FULL_42_15</name>
    <dbReference type="NCBI Taxonomy" id="1797716"/>
    <lineage>
        <taxon>Bacteria</taxon>
        <taxon>Candidatus Curtissiibacteriota</taxon>
    </lineage>
</organism>
<evidence type="ECO:0000256" key="1">
    <source>
        <dbReference type="SAM" id="MobiDB-lite"/>
    </source>
</evidence>
<dbReference type="GO" id="GO:0005976">
    <property type="term" value="P:polysaccharide metabolic process"/>
    <property type="evidence" value="ECO:0007669"/>
    <property type="project" value="InterPro"/>
</dbReference>
<dbReference type="GO" id="GO:0016779">
    <property type="term" value="F:nucleotidyltransferase activity"/>
    <property type="evidence" value="ECO:0007669"/>
    <property type="project" value="InterPro"/>
</dbReference>
<name>A0A1F5GJ50_9BACT</name>
<dbReference type="Proteomes" id="UP000177124">
    <property type="component" value="Unassembled WGS sequence"/>
</dbReference>
<dbReference type="STRING" id="1797716.A3D07_04345"/>
<protein>
    <recommendedName>
        <fullName evidence="2">Mannose-6-phosphate isomerase type II C-terminal domain-containing protein</fullName>
    </recommendedName>
</protein>
<dbReference type="EMBL" id="MFBF01000008">
    <property type="protein sequence ID" value="OGD91906.1"/>
    <property type="molecule type" value="Genomic_DNA"/>
</dbReference>
<dbReference type="InterPro" id="IPR001538">
    <property type="entry name" value="Man6P_isomerase-2_C"/>
</dbReference>
<feature type="compositionally biased region" description="Basic and acidic residues" evidence="1">
    <location>
        <begin position="122"/>
        <end position="138"/>
    </location>
</feature>
<dbReference type="SUPFAM" id="SSF51182">
    <property type="entry name" value="RmlC-like cupins"/>
    <property type="match status" value="1"/>
</dbReference>
<feature type="region of interest" description="Disordered" evidence="1">
    <location>
        <begin position="122"/>
        <end position="144"/>
    </location>
</feature>
<evidence type="ECO:0000259" key="2">
    <source>
        <dbReference type="Pfam" id="PF01050"/>
    </source>
</evidence>
<dbReference type="Gene3D" id="2.60.120.10">
    <property type="entry name" value="Jelly Rolls"/>
    <property type="match status" value="1"/>
</dbReference>
<dbReference type="InterPro" id="IPR011051">
    <property type="entry name" value="RmlC_Cupin_sf"/>
</dbReference>